<name>A0A8H6R9N1_9PEZI</name>
<gene>
    <name evidence="2" type="ORF">HII31_12218</name>
</gene>
<keyword evidence="3" id="KW-1185">Reference proteome</keyword>
<dbReference type="InterPro" id="IPR036047">
    <property type="entry name" value="F-box-like_dom_sf"/>
</dbReference>
<dbReference type="SMART" id="SM00256">
    <property type="entry name" value="FBOX"/>
    <property type="match status" value="1"/>
</dbReference>
<dbReference type="EMBL" id="JABCIY010000254">
    <property type="protein sequence ID" value="KAF7186422.1"/>
    <property type="molecule type" value="Genomic_DNA"/>
</dbReference>
<evidence type="ECO:0000313" key="3">
    <source>
        <dbReference type="Proteomes" id="UP000660729"/>
    </source>
</evidence>
<dbReference type="Proteomes" id="UP000660729">
    <property type="component" value="Unassembled WGS sequence"/>
</dbReference>
<proteinExistence type="predicted"/>
<comment type="caution">
    <text evidence="2">The sequence shown here is derived from an EMBL/GenBank/DDBJ whole genome shotgun (WGS) entry which is preliminary data.</text>
</comment>
<organism evidence="2 3">
    <name type="scientific">Pseudocercospora fuligena</name>
    <dbReference type="NCBI Taxonomy" id="685502"/>
    <lineage>
        <taxon>Eukaryota</taxon>
        <taxon>Fungi</taxon>
        <taxon>Dikarya</taxon>
        <taxon>Ascomycota</taxon>
        <taxon>Pezizomycotina</taxon>
        <taxon>Dothideomycetes</taxon>
        <taxon>Dothideomycetidae</taxon>
        <taxon>Mycosphaerellales</taxon>
        <taxon>Mycosphaerellaceae</taxon>
        <taxon>Pseudocercospora</taxon>
    </lineage>
</organism>
<sequence>MDAASTATSPSDDSKLLQLPIELEIKILSELPASQIQRSRRVCKHFRDIIDEKSNANMLFQPGQVRSRSRIAKELAHITDLAGVDFFEAFSRWINRRGIWLIPESRRVISASFCEHWTKQMMPKSVDTTPEMEVPETSLQYVSDCVLALHITAHTSIDTRKDFGIDYTFRRPADMQAFMARVLLGIFQFDEEEGIKRFGITAQKVRQYGEEIMAKPNRLVAPIVTPKSIPPDVMLSKRPLTTIRSWWACRPNSDHDYQFPELRLNGLGDDKWLSAFLRVPEIPETCNYLFAYCAGTDWTYRKLEKAEEGQALAELEKTAILEDIILY</sequence>
<dbReference type="AlphaFoldDB" id="A0A8H6R9N1"/>
<dbReference type="SUPFAM" id="SSF81383">
    <property type="entry name" value="F-box domain"/>
    <property type="match status" value="1"/>
</dbReference>
<dbReference type="PROSITE" id="PS50181">
    <property type="entry name" value="FBOX"/>
    <property type="match status" value="1"/>
</dbReference>
<accession>A0A8H6R9N1</accession>
<dbReference type="OrthoDB" id="3642669at2759"/>
<dbReference type="Gene3D" id="1.20.1280.50">
    <property type="match status" value="1"/>
</dbReference>
<protein>
    <recommendedName>
        <fullName evidence="1">F-box domain-containing protein</fullName>
    </recommendedName>
</protein>
<dbReference type="InterPro" id="IPR001810">
    <property type="entry name" value="F-box_dom"/>
</dbReference>
<evidence type="ECO:0000259" key="1">
    <source>
        <dbReference type="PROSITE" id="PS50181"/>
    </source>
</evidence>
<reference evidence="2" key="1">
    <citation type="submission" date="2020-04" db="EMBL/GenBank/DDBJ databases">
        <title>Draft genome resource of the tomato pathogen Pseudocercospora fuligena.</title>
        <authorList>
            <person name="Zaccaron A."/>
        </authorList>
    </citation>
    <scope>NUCLEOTIDE SEQUENCE</scope>
    <source>
        <strain evidence="2">PF001</strain>
    </source>
</reference>
<feature type="domain" description="F-box" evidence="1">
    <location>
        <begin position="13"/>
        <end position="63"/>
    </location>
</feature>
<dbReference type="Pfam" id="PF00646">
    <property type="entry name" value="F-box"/>
    <property type="match status" value="1"/>
</dbReference>
<evidence type="ECO:0000313" key="2">
    <source>
        <dbReference type="EMBL" id="KAF7186422.1"/>
    </source>
</evidence>